<reference evidence="1" key="1">
    <citation type="submission" date="2017-04" db="EMBL/GenBank/DDBJ databases">
        <title>Genome deletions in a multicellular cyanobacterial endosymbiont for morphological adaptation in marine diatoms.</title>
        <authorList>
            <person name="Wang Y."/>
            <person name="Gao H."/>
            <person name="Li R."/>
            <person name="Xu X."/>
        </authorList>
    </citation>
    <scope>NUCLEOTIDE SEQUENCE</scope>
    <source>
        <strain evidence="1">FACHB 800</strain>
    </source>
</reference>
<evidence type="ECO:0000313" key="1">
    <source>
        <dbReference type="EMBL" id="QXE24502.1"/>
    </source>
</evidence>
<accession>A0A975T991</accession>
<organism evidence="1 2">
    <name type="scientific">Richelia sinica FACHB-800</name>
    <dbReference type="NCBI Taxonomy" id="1357546"/>
    <lineage>
        <taxon>Bacteria</taxon>
        <taxon>Bacillati</taxon>
        <taxon>Cyanobacteriota</taxon>
        <taxon>Cyanophyceae</taxon>
        <taxon>Nostocales</taxon>
        <taxon>Nostocaceae</taxon>
        <taxon>Richelia</taxon>
    </lineage>
</organism>
<dbReference type="AlphaFoldDB" id="A0A975T991"/>
<evidence type="ECO:0000313" key="2">
    <source>
        <dbReference type="Proteomes" id="UP000683511"/>
    </source>
</evidence>
<proteinExistence type="predicted"/>
<sequence>MIYMLPRKQIFNAEEIALLGSSLRTIEPKLLKQSQHEGIERIWLQGGEPYFDVFLELQHNEIIWFQFTLRGKSVSWHSQQPTLQTGVTNELNIDDVSFYAASKTVANDAASDLEFINLVKSILDTRSEEEIFAKVLRLFK</sequence>
<dbReference type="KEGG" id="rsin:B6N60_03207"/>
<keyword evidence="2" id="KW-1185">Reference proteome</keyword>
<gene>
    <name evidence="1" type="ORF">B6N60_03207</name>
</gene>
<dbReference type="Proteomes" id="UP000683511">
    <property type="component" value="Chromosome"/>
</dbReference>
<protein>
    <submittedName>
        <fullName evidence="1">Uncharacterized protein</fullName>
    </submittedName>
</protein>
<dbReference type="EMBL" id="CP021056">
    <property type="protein sequence ID" value="QXE24502.1"/>
    <property type="molecule type" value="Genomic_DNA"/>
</dbReference>
<name>A0A975T991_9NOST</name>